<evidence type="ECO:0000313" key="2">
    <source>
        <dbReference type="RefSeq" id="XP_023163825.1"/>
    </source>
</evidence>
<sequence length="55" mass="6165">MKVGLATVKLQVSLRTKAIQLMEEKLEMTAEAVKIGLLYLADLNCIRPGQRTHQL</sequence>
<dbReference type="GeneID" id="111594656"/>
<evidence type="ECO:0000313" key="1">
    <source>
        <dbReference type="Proteomes" id="UP000504633"/>
    </source>
</evidence>
<protein>
    <submittedName>
        <fullName evidence="2">Uncharacterized protein LOC111594656 isoform X2</fullName>
    </submittedName>
</protein>
<organism evidence="1 2">
    <name type="scientific">Drosophila hydei</name>
    <name type="common">Fruit fly</name>
    <dbReference type="NCBI Taxonomy" id="7224"/>
    <lineage>
        <taxon>Eukaryota</taxon>
        <taxon>Metazoa</taxon>
        <taxon>Ecdysozoa</taxon>
        <taxon>Arthropoda</taxon>
        <taxon>Hexapoda</taxon>
        <taxon>Insecta</taxon>
        <taxon>Pterygota</taxon>
        <taxon>Neoptera</taxon>
        <taxon>Endopterygota</taxon>
        <taxon>Diptera</taxon>
        <taxon>Brachycera</taxon>
        <taxon>Muscomorpha</taxon>
        <taxon>Ephydroidea</taxon>
        <taxon>Drosophilidae</taxon>
        <taxon>Drosophila</taxon>
    </lineage>
</organism>
<accession>A0A6J1LAN8</accession>
<dbReference type="RefSeq" id="XP_023163825.1">
    <property type="nucleotide sequence ID" value="XM_023308057.2"/>
</dbReference>
<gene>
    <name evidence="2" type="primary">LOC111594656</name>
</gene>
<name>A0A6J1LAN8_DROHY</name>
<keyword evidence="1" id="KW-1185">Reference proteome</keyword>
<proteinExistence type="predicted"/>
<dbReference type="AlphaFoldDB" id="A0A6J1LAN8"/>
<dbReference type="Proteomes" id="UP000504633">
    <property type="component" value="Unplaced"/>
</dbReference>
<reference evidence="2" key="1">
    <citation type="submission" date="2025-08" db="UniProtKB">
        <authorList>
            <consortium name="RefSeq"/>
        </authorList>
    </citation>
    <scope>IDENTIFICATION</scope>
    <source>
        <strain evidence="2">15085-1641.00</strain>
        <tissue evidence="2">Whole body</tissue>
    </source>
</reference>